<reference evidence="3" key="1">
    <citation type="submission" date="2019-12" db="EMBL/GenBank/DDBJ databases">
        <title>An insight into the sialome of adult female Ixodes ricinus ticks feeding for 6 days.</title>
        <authorList>
            <person name="Perner J."/>
            <person name="Ribeiro J.M.C."/>
        </authorList>
    </citation>
    <scope>NUCLEOTIDE SEQUENCE</scope>
    <source>
        <strain evidence="3">Semi-engorged</strain>
        <tissue evidence="3">Salivary glands</tissue>
    </source>
</reference>
<proteinExistence type="predicted"/>
<evidence type="ECO:0000256" key="1">
    <source>
        <dbReference type="SAM" id="MobiDB-lite"/>
    </source>
</evidence>
<dbReference type="EMBL" id="GIFC01004967">
    <property type="protein sequence ID" value="MXU87050.1"/>
    <property type="molecule type" value="Transcribed_RNA"/>
</dbReference>
<keyword evidence="2" id="KW-0732">Signal</keyword>
<organism evidence="3">
    <name type="scientific">Ixodes ricinus</name>
    <name type="common">Common tick</name>
    <name type="synonym">Acarus ricinus</name>
    <dbReference type="NCBI Taxonomy" id="34613"/>
    <lineage>
        <taxon>Eukaryota</taxon>
        <taxon>Metazoa</taxon>
        <taxon>Ecdysozoa</taxon>
        <taxon>Arthropoda</taxon>
        <taxon>Chelicerata</taxon>
        <taxon>Arachnida</taxon>
        <taxon>Acari</taxon>
        <taxon>Parasitiformes</taxon>
        <taxon>Ixodida</taxon>
        <taxon>Ixodoidea</taxon>
        <taxon>Ixodidae</taxon>
        <taxon>Ixodinae</taxon>
        <taxon>Ixodes</taxon>
    </lineage>
</organism>
<feature type="chain" id="PRO_5025365229" evidence="2">
    <location>
        <begin position="18"/>
        <end position="94"/>
    </location>
</feature>
<evidence type="ECO:0000313" key="3">
    <source>
        <dbReference type="EMBL" id="MXU87050.1"/>
    </source>
</evidence>
<feature type="region of interest" description="Disordered" evidence="1">
    <location>
        <begin position="64"/>
        <end position="94"/>
    </location>
</feature>
<evidence type="ECO:0000256" key="2">
    <source>
        <dbReference type="SAM" id="SignalP"/>
    </source>
</evidence>
<name>A0A6B0UD53_IXORI</name>
<sequence length="94" mass="10710">MWATLFWLSITEGMAACDFVMHFAFRAPKANAFKRHKCTCHICFFHNALLEAMSVKRCTLCDASPESLSRQNKTGRQDSRHDDGKLAWNVSSAR</sequence>
<protein>
    <submittedName>
        <fullName evidence="3">Putative secreted protein</fullName>
    </submittedName>
</protein>
<feature type="signal peptide" evidence="2">
    <location>
        <begin position="1"/>
        <end position="17"/>
    </location>
</feature>
<accession>A0A6B0UD53</accession>
<dbReference type="AlphaFoldDB" id="A0A6B0UD53"/>
<feature type="compositionally biased region" description="Basic and acidic residues" evidence="1">
    <location>
        <begin position="75"/>
        <end position="85"/>
    </location>
</feature>